<feature type="transmembrane region" description="Helical" evidence="7">
    <location>
        <begin position="396"/>
        <end position="417"/>
    </location>
</feature>
<comment type="subcellular location">
    <subcellularLocation>
        <location evidence="1">Membrane</location>
        <topology evidence="1">Multi-pass membrane protein</topology>
    </subcellularLocation>
</comment>
<evidence type="ECO:0000256" key="1">
    <source>
        <dbReference type="ARBA" id="ARBA00004141"/>
    </source>
</evidence>
<reference evidence="8 9" key="1">
    <citation type="journal article" date="2011" name="Proc. Natl. Acad. Sci. U.S.A.">
        <title>Evolutionary erosion of yeast sex chromosomes by mating-type switching accidents.</title>
        <authorList>
            <person name="Gordon J.L."/>
            <person name="Armisen D."/>
            <person name="Proux-Wera E."/>
            <person name="Oheigeartaigh S.S."/>
            <person name="Byrne K.P."/>
            <person name="Wolfe K.H."/>
        </authorList>
    </citation>
    <scope>NUCLEOTIDE SEQUENCE [LARGE SCALE GENOMIC DNA]</scope>
    <source>
        <strain evidence="9">ATCC 76901 / BCRC 22586 / CBS 4309 / NBRC 1992 / NRRL Y-12630</strain>
    </source>
</reference>
<dbReference type="InterPro" id="IPR008010">
    <property type="entry name" value="Tatp1"/>
</dbReference>
<evidence type="ECO:0000256" key="6">
    <source>
        <dbReference type="SAM" id="MobiDB-lite"/>
    </source>
</evidence>
<dbReference type="OMA" id="YHDVRGQ"/>
<organism evidence="8 9">
    <name type="scientific">Naumovozyma castellii</name>
    <name type="common">Yeast</name>
    <name type="synonym">Saccharomyces castellii</name>
    <dbReference type="NCBI Taxonomy" id="27288"/>
    <lineage>
        <taxon>Eukaryota</taxon>
        <taxon>Fungi</taxon>
        <taxon>Dikarya</taxon>
        <taxon>Ascomycota</taxon>
        <taxon>Saccharomycotina</taxon>
        <taxon>Saccharomycetes</taxon>
        <taxon>Saccharomycetales</taxon>
        <taxon>Saccharomycetaceae</taxon>
        <taxon>Naumovozyma</taxon>
    </lineage>
</organism>
<keyword evidence="9" id="KW-1185">Reference proteome</keyword>
<evidence type="ECO:0000313" key="8">
    <source>
        <dbReference type="EMBL" id="CCC68653.1"/>
    </source>
</evidence>
<dbReference type="GO" id="GO:0005789">
    <property type="term" value="C:endoplasmic reticulum membrane"/>
    <property type="evidence" value="ECO:0007669"/>
    <property type="project" value="EnsemblFungi"/>
</dbReference>
<proteinExistence type="inferred from homology"/>
<evidence type="ECO:0000256" key="2">
    <source>
        <dbReference type="ARBA" id="ARBA00008803"/>
    </source>
</evidence>
<keyword evidence="4 7" id="KW-1133">Transmembrane helix</keyword>
<feature type="transmembrane region" description="Helical" evidence="7">
    <location>
        <begin position="75"/>
        <end position="96"/>
    </location>
</feature>
<feature type="compositionally biased region" description="Basic residues" evidence="6">
    <location>
        <begin position="1"/>
        <end position="18"/>
    </location>
</feature>
<dbReference type="HOGENOM" id="CLU_003655_1_1_1"/>
<dbReference type="eggNOG" id="KOG2490">
    <property type="taxonomic scope" value="Eukaryota"/>
</dbReference>
<dbReference type="PANTHER" id="PTHR13317">
    <property type="entry name" value="TRANSMEMBRANE ANTERIOR POSTERIOR TRANSFORMATION PROTEIN 1 HOMOLOG"/>
    <property type="match status" value="1"/>
</dbReference>
<dbReference type="EMBL" id="HE576753">
    <property type="protein sequence ID" value="CCC68653.1"/>
    <property type="molecule type" value="Genomic_DNA"/>
</dbReference>
<dbReference type="InParanoid" id="G0V9N6"/>
<dbReference type="FunCoup" id="G0V9N6">
    <property type="interactions" value="291"/>
</dbReference>
<feature type="transmembrane region" description="Helical" evidence="7">
    <location>
        <begin position="197"/>
        <end position="216"/>
    </location>
</feature>
<dbReference type="OrthoDB" id="5376140at2759"/>
<dbReference type="Proteomes" id="UP000001640">
    <property type="component" value="Chromosome 2"/>
</dbReference>
<reference key="2">
    <citation type="submission" date="2011-08" db="EMBL/GenBank/DDBJ databases">
        <title>Genome sequence of Naumovozyma castellii.</title>
        <authorList>
            <person name="Gordon J.L."/>
            <person name="Armisen D."/>
            <person name="Proux-Wera E."/>
            <person name="OhEigeartaigh S.S."/>
            <person name="Byrne K.P."/>
            <person name="Wolfe K.H."/>
        </authorList>
    </citation>
    <scope>NUCLEOTIDE SEQUENCE</scope>
    <source>
        <strain>Type strain:CBS 4309</strain>
    </source>
</reference>
<name>G0V9N6_NAUCA</name>
<dbReference type="PANTHER" id="PTHR13317:SF4">
    <property type="entry name" value="TRANSMEMBRANE ANTERIOR POSTERIOR TRANSFORMATION PROTEIN 1 HOMOLOG"/>
    <property type="match status" value="1"/>
</dbReference>
<accession>G0V9N6</accession>
<evidence type="ECO:0000256" key="5">
    <source>
        <dbReference type="ARBA" id="ARBA00023136"/>
    </source>
</evidence>
<dbReference type="Pfam" id="PF05346">
    <property type="entry name" value="DUF747"/>
    <property type="match status" value="1"/>
</dbReference>
<feature type="transmembrane region" description="Helical" evidence="7">
    <location>
        <begin position="301"/>
        <end position="323"/>
    </location>
</feature>
<feature type="transmembrane region" description="Helical" evidence="7">
    <location>
        <begin position="361"/>
        <end position="384"/>
    </location>
</feature>
<gene>
    <name evidence="8" type="primary">NCAS0B05690</name>
    <name evidence="8" type="ordered locus">NCAS_0B05690</name>
</gene>
<keyword evidence="5 7" id="KW-0472">Membrane</keyword>
<evidence type="ECO:0000256" key="4">
    <source>
        <dbReference type="ARBA" id="ARBA00022989"/>
    </source>
</evidence>
<sequence length="524" mass="60503">MGISSRRRSSVVGKRPKSKSNQINEVKNSFYVAMDHYDDDLGKKELEEAETDEVDEFEIEQLLNMVRMPFYLEKYMVLTLMASFDCFLYHFTGLPIRLIQRLLKKEDSNQLARKKSWMERTYKERSLLFLIIASSIILCKSDTSIIYHKIKRQSTMKLYMLFNVLEMGDKMLASMGQSLLAVVLSRKGYRRKTYNRIVLIFLGVVYIIAHGYVLLYQTVALNVAVNSYSNSLLTLLLSMQFAEIKSSVLKKFDKEGLFQITIADAVERFKLLLILMIITVRNIATNPVALSSISINKTSSAVANFLSGPFISVIGSEIIVDWIKHAYITKFNRIRPQIYDKFFFITYKDHSESLRKFQDRLGLTLPTFVVVFIVMVLPTLLQVLRFTSSFRFLQSLLIMALVFCLLIVVKLVLHAILRQWEQRIQREWELQKHSTTVTEKEYVPGLLSDGMGLVDKYAREIIHSPEPTDNGMLSPPSSSPTRGEILVQHTLPASLNDKRRTRNKMNPQGLEHVARYKMVSKNIW</sequence>
<keyword evidence="3 7" id="KW-0812">Transmembrane</keyword>
<dbReference type="AlphaFoldDB" id="G0V9N6"/>
<evidence type="ECO:0000256" key="3">
    <source>
        <dbReference type="ARBA" id="ARBA00022692"/>
    </source>
</evidence>
<dbReference type="RefSeq" id="XP_003675024.1">
    <property type="nucleotide sequence ID" value="XM_003674976.1"/>
</dbReference>
<feature type="region of interest" description="Disordered" evidence="6">
    <location>
        <begin position="1"/>
        <end position="22"/>
    </location>
</feature>
<evidence type="ECO:0000313" key="9">
    <source>
        <dbReference type="Proteomes" id="UP000001640"/>
    </source>
</evidence>
<evidence type="ECO:0000256" key="7">
    <source>
        <dbReference type="SAM" id="Phobius"/>
    </source>
</evidence>
<feature type="transmembrane region" description="Helical" evidence="7">
    <location>
        <begin position="127"/>
        <end position="147"/>
    </location>
</feature>
<dbReference type="KEGG" id="ncs:NCAS_0B05690"/>
<dbReference type="GeneID" id="96902210"/>
<comment type="similarity">
    <text evidence="2">Belongs to the TAPT1 family.</text>
</comment>
<protein>
    <submittedName>
        <fullName evidence="8">Uncharacterized protein</fullName>
    </submittedName>
</protein>